<dbReference type="Pfam" id="PF07992">
    <property type="entry name" value="Pyr_redox_2"/>
    <property type="match status" value="1"/>
</dbReference>
<dbReference type="AlphaFoldDB" id="A0A1L9BCH2"/>
<evidence type="ECO:0000313" key="7">
    <source>
        <dbReference type="EMBL" id="OJH39941.1"/>
    </source>
</evidence>
<evidence type="ECO:0000259" key="6">
    <source>
        <dbReference type="Pfam" id="PF07992"/>
    </source>
</evidence>
<dbReference type="GO" id="GO:0003955">
    <property type="term" value="F:NAD(P)H dehydrogenase (quinone) activity"/>
    <property type="evidence" value="ECO:0007669"/>
    <property type="project" value="TreeGrafter"/>
</dbReference>
<name>A0A1L9BCH2_9BACT</name>
<evidence type="ECO:0000256" key="5">
    <source>
        <dbReference type="ARBA" id="ARBA00023002"/>
    </source>
</evidence>
<dbReference type="InterPro" id="IPR023753">
    <property type="entry name" value="FAD/NAD-binding_dom"/>
</dbReference>
<evidence type="ECO:0000313" key="8">
    <source>
        <dbReference type="Proteomes" id="UP000182229"/>
    </source>
</evidence>
<feature type="domain" description="FAD/NAD(P)-binding" evidence="6">
    <location>
        <begin position="4"/>
        <end position="311"/>
    </location>
</feature>
<dbReference type="InterPro" id="IPR036188">
    <property type="entry name" value="FAD/NAD-bd_sf"/>
</dbReference>
<dbReference type="InterPro" id="IPR051169">
    <property type="entry name" value="NADH-Q_oxidoreductase"/>
</dbReference>
<comment type="similarity">
    <text evidence="2">Belongs to the NADH dehydrogenase family.</text>
</comment>
<protein>
    <submittedName>
        <fullName evidence="7">FAD-dependent oxidoreductase</fullName>
    </submittedName>
</protein>
<proteinExistence type="inferred from homology"/>
<sequence>MNQKIVIAGSGFAGMWAAISAARAVSLAGKQNQVEVMVVSPTPQLHIRPRLYEAVIENMAPDIAPLLEAIGVRHLAGTVEAIHADRREVEVLGTDGERVTLPYDRFVLAAGSRLFMPNVPGLKEHAFNVDQLASASALEKHLKALAHKPETAARNTVVVAGGGFTGIETVAEMPQRLRDILGQDAKIRVVVLEQAPAIGPDLGPVPRPVIEEALAECGVEVITSTGAVAIDAEGVTTSTGERIETHTVVWTAGARANPLAAQINGEHDRFGRVHADQYLRAKGAEGIFVTGDVAMVATDDEGHLAAMSCQHAVILGRVAGHNAAAELVGLPTHPYSQPKYVTCLDLGPWGALYTEGWDRQVKLTREAGKALKREINTQWIYPPKADRHAAFAVANPDFVIAA</sequence>
<dbReference type="STRING" id="83449.BON30_12725"/>
<dbReference type="PANTHER" id="PTHR42913">
    <property type="entry name" value="APOPTOSIS-INDUCING FACTOR 1"/>
    <property type="match status" value="1"/>
</dbReference>
<comment type="cofactor">
    <cofactor evidence="1">
        <name>FAD</name>
        <dbReference type="ChEBI" id="CHEBI:57692"/>
    </cofactor>
</comment>
<evidence type="ECO:0000256" key="1">
    <source>
        <dbReference type="ARBA" id="ARBA00001974"/>
    </source>
</evidence>
<dbReference type="Proteomes" id="UP000182229">
    <property type="component" value="Unassembled WGS sequence"/>
</dbReference>
<comment type="caution">
    <text evidence="7">The sequence shown here is derived from an EMBL/GenBank/DDBJ whole genome shotgun (WGS) entry which is preliminary data.</text>
</comment>
<organism evidence="7 8">
    <name type="scientific">Cystobacter ferrugineus</name>
    <dbReference type="NCBI Taxonomy" id="83449"/>
    <lineage>
        <taxon>Bacteria</taxon>
        <taxon>Pseudomonadati</taxon>
        <taxon>Myxococcota</taxon>
        <taxon>Myxococcia</taxon>
        <taxon>Myxococcales</taxon>
        <taxon>Cystobacterineae</taxon>
        <taxon>Archangiaceae</taxon>
        <taxon>Cystobacter</taxon>
    </lineage>
</organism>
<dbReference type="PANTHER" id="PTHR42913:SF3">
    <property type="entry name" value="64 KDA MITOCHONDRIAL NADH DEHYDROGENASE (EUROFUNG)"/>
    <property type="match status" value="1"/>
</dbReference>
<dbReference type="Gene3D" id="3.50.50.100">
    <property type="match status" value="1"/>
</dbReference>
<gene>
    <name evidence="7" type="ORF">BON30_12725</name>
</gene>
<keyword evidence="8" id="KW-1185">Reference proteome</keyword>
<dbReference type="OrthoDB" id="9769238at2"/>
<dbReference type="GO" id="GO:0019646">
    <property type="term" value="P:aerobic electron transport chain"/>
    <property type="evidence" value="ECO:0007669"/>
    <property type="project" value="TreeGrafter"/>
</dbReference>
<dbReference type="PRINTS" id="PR00368">
    <property type="entry name" value="FADPNR"/>
</dbReference>
<evidence type="ECO:0000256" key="4">
    <source>
        <dbReference type="ARBA" id="ARBA00022827"/>
    </source>
</evidence>
<keyword evidence="3" id="KW-0285">Flavoprotein</keyword>
<dbReference type="EMBL" id="MPIN01000003">
    <property type="protein sequence ID" value="OJH39941.1"/>
    <property type="molecule type" value="Genomic_DNA"/>
</dbReference>
<keyword evidence="5" id="KW-0560">Oxidoreductase</keyword>
<evidence type="ECO:0000256" key="2">
    <source>
        <dbReference type="ARBA" id="ARBA00005272"/>
    </source>
</evidence>
<dbReference type="SUPFAM" id="SSF51905">
    <property type="entry name" value="FAD/NAD(P)-binding domain"/>
    <property type="match status" value="1"/>
</dbReference>
<reference evidence="7 8" key="2">
    <citation type="submission" date="2016-12" db="EMBL/GenBank/DDBJ databases">
        <title>Draft Genome Sequence of Cystobacter ferrugineus Strain Cbfe23.</title>
        <authorList>
            <person name="Akbar S."/>
            <person name="Dowd S.E."/>
            <person name="Stevens D.C."/>
        </authorList>
    </citation>
    <scope>NUCLEOTIDE SEQUENCE [LARGE SCALE GENOMIC DNA]</scope>
    <source>
        <strain evidence="7 8">Cbfe23</strain>
    </source>
</reference>
<reference evidence="8" key="1">
    <citation type="submission" date="2016-11" db="EMBL/GenBank/DDBJ databases">
        <authorList>
            <person name="Shukria A."/>
            <person name="Stevens D.C."/>
        </authorList>
    </citation>
    <scope>NUCLEOTIDE SEQUENCE [LARGE SCALE GENOMIC DNA]</scope>
    <source>
        <strain evidence="8">Cbfe23</strain>
    </source>
</reference>
<keyword evidence="4" id="KW-0274">FAD</keyword>
<dbReference type="RefSeq" id="WP_071898573.1">
    <property type="nucleotide sequence ID" value="NZ_MPIN01000003.1"/>
</dbReference>
<evidence type="ECO:0000256" key="3">
    <source>
        <dbReference type="ARBA" id="ARBA00022630"/>
    </source>
</evidence>
<accession>A0A1L9BCH2</accession>
<dbReference type="PRINTS" id="PR00469">
    <property type="entry name" value="PNDRDTASEII"/>
</dbReference>